<dbReference type="OrthoDB" id="439808at2759"/>
<evidence type="ECO:0000256" key="2">
    <source>
        <dbReference type="PROSITE-ProRule" id="PRU00176"/>
    </source>
</evidence>
<dbReference type="AlphaFoldDB" id="A0A087G571"/>
<proteinExistence type="predicted"/>
<dbReference type="InterPro" id="IPR052462">
    <property type="entry name" value="SLIRP/GR-RBP-like"/>
</dbReference>
<evidence type="ECO:0000259" key="4">
    <source>
        <dbReference type="PROSITE" id="PS50102"/>
    </source>
</evidence>
<dbReference type="GO" id="GO:0003723">
    <property type="term" value="F:RNA binding"/>
    <property type="evidence" value="ECO:0007669"/>
    <property type="project" value="UniProtKB-UniRule"/>
</dbReference>
<dbReference type="FunFam" id="3.30.70.330:FF:000905">
    <property type="entry name" value="RNA-binding family protein"/>
    <property type="match status" value="1"/>
</dbReference>
<evidence type="ECO:0000256" key="3">
    <source>
        <dbReference type="SAM" id="MobiDB-lite"/>
    </source>
</evidence>
<dbReference type="Gramene" id="KFK25023">
    <property type="protein sequence ID" value="KFK25023"/>
    <property type="gene ID" value="AALP_AA8G056800"/>
</dbReference>
<dbReference type="InterPro" id="IPR000504">
    <property type="entry name" value="RRM_dom"/>
</dbReference>
<dbReference type="EMBL" id="CM002876">
    <property type="protein sequence ID" value="KFK25023.1"/>
    <property type="molecule type" value="Genomic_DNA"/>
</dbReference>
<dbReference type="SMART" id="SM00360">
    <property type="entry name" value="RRM"/>
    <property type="match status" value="1"/>
</dbReference>
<organism evidence="5 6">
    <name type="scientific">Arabis alpina</name>
    <name type="common">Alpine rock-cress</name>
    <dbReference type="NCBI Taxonomy" id="50452"/>
    <lineage>
        <taxon>Eukaryota</taxon>
        <taxon>Viridiplantae</taxon>
        <taxon>Streptophyta</taxon>
        <taxon>Embryophyta</taxon>
        <taxon>Tracheophyta</taxon>
        <taxon>Spermatophyta</taxon>
        <taxon>Magnoliopsida</taxon>
        <taxon>eudicotyledons</taxon>
        <taxon>Gunneridae</taxon>
        <taxon>Pentapetalae</taxon>
        <taxon>rosids</taxon>
        <taxon>malvids</taxon>
        <taxon>Brassicales</taxon>
        <taxon>Brassicaceae</taxon>
        <taxon>Arabideae</taxon>
        <taxon>Arabis</taxon>
    </lineage>
</organism>
<dbReference type="Gene3D" id="3.30.70.330">
    <property type="match status" value="1"/>
</dbReference>
<feature type="region of interest" description="Disordered" evidence="3">
    <location>
        <begin position="120"/>
        <end position="161"/>
    </location>
</feature>
<dbReference type="eggNOG" id="KOG0118">
    <property type="taxonomic scope" value="Eukaryota"/>
</dbReference>
<dbReference type="OMA" id="ENAMAEM"/>
<evidence type="ECO:0000256" key="1">
    <source>
        <dbReference type="ARBA" id="ARBA00022884"/>
    </source>
</evidence>
<dbReference type="GO" id="GO:0009507">
    <property type="term" value="C:chloroplast"/>
    <property type="evidence" value="ECO:0007669"/>
    <property type="project" value="EnsemblPlants"/>
</dbReference>
<protein>
    <recommendedName>
        <fullName evidence="4">RRM domain-containing protein</fullName>
    </recommendedName>
</protein>
<dbReference type="GO" id="GO:1901002">
    <property type="term" value="P:positive regulation of response to salt stress"/>
    <property type="evidence" value="ECO:0007669"/>
    <property type="project" value="EnsemblPlants"/>
</dbReference>
<feature type="domain" description="RRM" evidence="4">
    <location>
        <begin position="34"/>
        <end position="112"/>
    </location>
</feature>
<dbReference type="InterPro" id="IPR012677">
    <property type="entry name" value="Nucleotide-bd_a/b_plait_sf"/>
</dbReference>
<dbReference type="PROSITE" id="PS51257">
    <property type="entry name" value="PROKAR_LIPOPROTEIN"/>
    <property type="match status" value="1"/>
</dbReference>
<reference evidence="6" key="1">
    <citation type="journal article" date="2015" name="Nat. Plants">
        <title>Genome expansion of Arabis alpina linked with retrotransposition and reduced symmetric DNA methylation.</title>
        <authorList>
            <person name="Willing E.M."/>
            <person name="Rawat V."/>
            <person name="Mandakova T."/>
            <person name="Maumus F."/>
            <person name="James G.V."/>
            <person name="Nordstroem K.J."/>
            <person name="Becker C."/>
            <person name="Warthmann N."/>
            <person name="Chica C."/>
            <person name="Szarzynska B."/>
            <person name="Zytnicki M."/>
            <person name="Albani M.C."/>
            <person name="Kiefer C."/>
            <person name="Bergonzi S."/>
            <person name="Castaings L."/>
            <person name="Mateos J.L."/>
            <person name="Berns M.C."/>
            <person name="Bujdoso N."/>
            <person name="Piofczyk T."/>
            <person name="de Lorenzo L."/>
            <person name="Barrero-Sicilia C."/>
            <person name="Mateos I."/>
            <person name="Piednoel M."/>
            <person name="Hagmann J."/>
            <person name="Chen-Min-Tao R."/>
            <person name="Iglesias-Fernandez R."/>
            <person name="Schuster S.C."/>
            <person name="Alonso-Blanco C."/>
            <person name="Roudier F."/>
            <person name="Carbonero P."/>
            <person name="Paz-Ares J."/>
            <person name="Davis S.J."/>
            <person name="Pecinka A."/>
            <person name="Quesneville H."/>
            <person name="Colot V."/>
            <person name="Lysak M.A."/>
            <person name="Weigel D."/>
            <person name="Coupland G."/>
            <person name="Schneeberger K."/>
        </authorList>
    </citation>
    <scope>NUCLEOTIDE SEQUENCE [LARGE SCALE GENOMIC DNA]</scope>
    <source>
        <strain evidence="6">cv. Pajares</strain>
    </source>
</reference>
<evidence type="ECO:0000313" key="6">
    <source>
        <dbReference type="Proteomes" id="UP000029120"/>
    </source>
</evidence>
<evidence type="ECO:0000313" key="5">
    <source>
        <dbReference type="EMBL" id="KFK25023.1"/>
    </source>
</evidence>
<sequence length="161" mass="17518">MAALARISARHLKSAGIINSSASCFFTQRRGVASKLFVGGLSFYTTEQGLSEAFSQFGQVIEAQIVMDRVSDKSKGFGFVTFASDDEARKALTELNGQQLHGRVVFVDYAKAKQSFRGGGFPIARGPPEPVAVVTEETETSKSEKQKRKQQNADTATDFIE</sequence>
<dbReference type="PANTHER" id="PTHR48027">
    <property type="entry name" value="HETEROGENEOUS NUCLEAR RIBONUCLEOPROTEIN 87F-RELATED"/>
    <property type="match status" value="1"/>
</dbReference>
<name>A0A087G571_ARAAL</name>
<keyword evidence="1 2" id="KW-0694">RNA-binding</keyword>
<dbReference type="Pfam" id="PF00076">
    <property type="entry name" value="RRM_1"/>
    <property type="match status" value="1"/>
</dbReference>
<keyword evidence="6" id="KW-1185">Reference proteome</keyword>
<dbReference type="InterPro" id="IPR035979">
    <property type="entry name" value="RBD_domain_sf"/>
</dbReference>
<dbReference type="Proteomes" id="UP000029120">
    <property type="component" value="Chromosome 8"/>
</dbReference>
<dbReference type="PROSITE" id="PS50102">
    <property type="entry name" value="RRM"/>
    <property type="match status" value="1"/>
</dbReference>
<dbReference type="SUPFAM" id="SSF54928">
    <property type="entry name" value="RNA-binding domain, RBD"/>
    <property type="match status" value="1"/>
</dbReference>
<accession>A0A087G571</accession>
<gene>
    <name evidence="5" type="ordered locus">AALP_Aa8g056800</name>
</gene>